<dbReference type="Proteomes" id="UP000202976">
    <property type="component" value="Segment"/>
</dbReference>
<evidence type="ECO:0000313" key="2">
    <source>
        <dbReference type="Proteomes" id="UP000202976"/>
    </source>
</evidence>
<dbReference type="GeneID" id="30854721"/>
<sequence length="202" mass="23262">MKPITTALKKIRGSPGAIRSRAQTTLPSLPPKDLRCSKWSIVAEMKLTLSQEALDWEIVQRIAGVHRDEYTGNPYFRPIIETFYWLMLIHTKKDNTQITNSTTYSSVFTELVSVHHNIPLVSNQDFSYSYCTSGIHRHTTFTIQFRVKFTPTVRRTEDLGFFLERKPFYWSDGPDVIQVLKMEGLHIALCGDLLVIIDPEKN</sequence>
<protein>
    <submittedName>
        <fullName evidence="1">Putative matrix protein</fullName>
    </submittedName>
</protein>
<accession>A0A1L3KMX7</accession>
<reference evidence="1" key="1">
    <citation type="journal article" date="2016" name="Nature">
        <title>Redefining the invertebrate RNA virosphere.</title>
        <authorList>
            <person name="Shi M."/>
            <person name="Lin X.D."/>
            <person name="Tian J.H."/>
            <person name="Chen L.J."/>
            <person name="Chen X."/>
            <person name="Li C.X."/>
            <person name="Qin X.C."/>
            <person name="Li J."/>
            <person name="Cao J.P."/>
            <person name="Eden J.S."/>
            <person name="Buchmann J."/>
            <person name="Wang W."/>
            <person name="Xu J."/>
            <person name="Holmes E.C."/>
            <person name="Zhang Y.Z."/>
        </authorList>
    </citation>
    <scope>NUCLEOTIDE SEQUENCE [LARGE SCALE GENOMIC DNA]</scope>
    <source>
        <strain evidence="1">SCM51525</strain>
    </source>
</reference>
<organism evidence="1">
    <name type="scientific">Hubei dimarhabdovirus 1</name>
    <dbReference type="NCBI Taxonomy" id="2849739"/>
    <lineage>
        <taxon>Viruses</taxon>
        <taxon>Riboviria</taxon>
        <taxon>Orthornavirae</taxon>
        <taxon>Negarnaviricota</taxon>
        <taxon>Haploviricotina</taxon>
        <taxon>Monjiviricetes</taxon>
        <taxon>Mononegavirales</taxon>
        <taxon>Rhabdoviridae</taxon>
        <taxon>Alpharhabdovirinae</taxon>
        <taxon>Sigmavirus</taxon>
        <taxon>Sigmavirus ying</taxon>
    </lineage>
</organism>
<dbReference type="EMBL" id="KX884431">
    <property type="protein sequence ID" value="APG78742.1"/>
    <property type="molecule type" value="Genomic_RNA"/>
</dbReference>
<dbReference type="RefSeq" id="YP_009337214.1">
    <property type="nucleotide sequence ID" value="NC_033070.1"/>
</dbReference>
<evidence type="ECO:0000313" key="1">
    <source>
        <dbReference type="EMBL" id="APG78742.1"/>
    </source>
</evidence>
<proteinExistence type="predicted"/>
<dbReference type="KEGG" id="vg:30854721"/>
<name>A0A1L3KMX7_9RHAB</name>
<keyword evidence="2" id="KW-1185">Reference proteome</keyword>